<dbReference type="STRING" id="1849047.A0A3D8Q590"/>
<evidence type="ECO:0000256" key="2">
    <source>
        <dbReference type="ARBA" id="ARBA00023242"/>
    </source>
</evidence>
<organism evidence="5 6">
    <name type="scientific">Coleophoma cylindrospora</name>
    <dbReference type="NCBI Taxonomy" id="1849047"/>
    <lineage>
        <taxon>Eukaryota</taxon>
        <taxon>Fungi</taxon>
        <taxon>Dikarya</taxon>
        <taxon>Ascomycota</taxon>
        <taxon>Pezizomycotina</taxon>
        <taxon>Leotiomycetes</taxon>
        <taxon>Helotiales</taxon>
        <taxon>Dermateaceae</taxon>
        <taxon>Coleophoma</taxon>
    </lineage>
</organism>
<keyword evidence="2" id="KW-0539">Nucleus</keyword>
<feature type="region of interest" description="Disordered" evidence="3">
    <location>
        <begin position="45"/>
        <end position="70"/>
    </location>
</feature>
<feature type="region of interest" description="Disordered" evidence="3">
    <location>
        <begin position="109"/>
        <end position="143"/>
    </location>
</feature>
<protein>
    <recommendedName>
        <fullName evidence="4">Zn(2)-C6 fungal-type domain-containing protein</fullName>
    </recommendedName>
</protein>
<feature type="compositionally biased region" description="Polar residues" evidence="3">
    <location>
        <begin position="76"/>
        <end position="88"/>
    </location>
</feature>
<dbReference type="OrthoDB" id="4898680at2759"/>
<dbReference type="SMART" id="SM00066">
    <property type="entry name" value="GAL4"/>
    <property type="match status" value="1"/>
</dbReference>
<reference evidence="5 6" key="1">
    <citation type="journal article" date="2018" name="IMA Fungus">
        <title>IMA Genome-F 9: Draft genome sequence of Annulohypoxylon stygium, Aspergillus mulundensis, Berkeleyomyces basicola (syn. Thielaviopsis basicola), Ceratocystis smalleyi, two Cercospora beticola strains, Coleophoma cylindrospora, Fusarium fracticaudum, Phialophora cf. hyalina, and Morchella septimelata.</title>
        <authorList>
            <person name="Wingfield B.D."/>
            <person name="Bills G.F."/>
            <person name="Dong Y."/>
            <person name="Huang W."/>
            <person name="Nel W.J."/>
            <person name="Swalarsk-Parry B.S."/>
            <person name="Vaghefi N."/>
            <person name="Wilken P.M."/>
            <person name="An Z."/>
            <person name="de Beer Z.W."/>
            <person name="De Vos L."/>
            <person name="Chen L."/>
            <person name="Duong T.A."/>
            <person name="Gao Y."/>
            <person name="Hammerbacher A."/>
            <person name="Kikkert J.R."/>
            <person name="Li Y."/>
            <person name="Li H."/>
            <person name="Li K."/>
            <person name="Li Q."/>
            <person name="Liu X."/>
            <person name="Ma X."/>
            <person name="Naidoo K."/>
            <person name="Pethybridge S.J."/>
            <person name="Sun J."/>
            <person name="Steenkamp E.T."/>
            <person name="van der Nest M.A."/>
            <person name="van Wyk S."/>
            <person name="Wingfield M.J."/>
            <person name="Xiong C."/>
            <person name="Yue Q."/>
            <person name="Zhang X."/>
        </authorList>
    </citation>
    <scope>NUCLEOTIDE SEQUENCE [LARGE SCALE GENOMIC DNA]</scope>
    <source>
        <strain evidence="5 6">BP6252</strain>
    </source>
</reference>
<dbReference type="SUPFAM" id="SSF57701">
    <property type="entry name" value="Zn2/Cys6 DNA-binding domain"/>
    <property type="match status" value="1"/>
</dbReference>
<name>A0A3D8Q590_9HELO</name>
<proteinExistence type="predicted"/>
<dbReference type="InterPro" id="IPR050613">
    <property type="entry name" value="Sec_Metabolite_Reg"/>
</dbReference>
<evidence type="ECO:0000256" key="3">
    <source>
        <dbReference type="SAM" id="MobiDB-lite"/>
    </source>
</evidence>
<comment type="caution">
    <text evidence="5">The sequence shown here is derived from an EMBL/GenBank/DDBJ whole genome shotgun (WGS) entry which is preliminary data.</text>
</comment>
<evidence type="ECO:0000256" key="1">
    <source>
        <dbReference type="ARBA" id="ARBA00004123"/>
    </source>
</evidence>
<comment type="subcellular location">
    <subcellularLocation>
        <location evidence="1">Nucleus</location>
    </subcellularLocation>
</comment>
<evidence type="ECO:0000313" key="6">
    <source>
        <dbReference type="Proteomes" id="UP000256645"/>
    </source>
</evidence>
<feature type="region of interest" description="Disordered" evidence="3">
    <location>
        <begin position="76"/>
        <end position="95"/>
    </location>
</feature>
<evidence type="ECO:0000313" key="5">
    <source>
        <dbReference type="EMBL" id="RDW56574.1"/>
    </source>
</evidence>
<dbReference type="GO" id="GO:0005634">
    <property type="term" value="C:nucleus"/>
    <property type="evidence" value="ECO:0007669"/>
    <property type="project" value="UniProtKB-SubCell"/>
</dbReference>
<dbReference type="PROSITE" id="PS50048">
    <property type="entry name" value="ZN2_CY6_FUNGAL_2"/>
    <property type="match status" value="1"/>
</dbReference>
<sequence>MNLRLAACEPCRQAKLACDHEQPTCARCRGRGRGEACIYRARPFKRKRPHQEQPAEHEAGEQNDTSRSQVARLRNPSTYSLPSPQQHHYPNPGFLGSSSHSAIFDRVSSCANTNNGTPNDDLRPTTPPPSYPSSSSKDSPYDQATVQKGVHALNQFAHLNISSLKSLVEFWLSTGVNLPLAEPLVSGCALAVLNMVTRFPPPEKDDDPSKWVSARAATLTENTLRPFVFRRDSSVAEYVLQLYGDNVRWETLGIFFAAASRAALDVAFFPLLYTSEEQRYRLIRLLARVGDYCLEAGLELDCLNDMQLVLQYENCIVHSQVYGDQNYLSWRRVGDLISSLFALGYHENLDDQISRVPNFLIQLRKAAFARIYSADKNLAVFLGRPPRLVRTYCVYQLPSNIPGLWDIQDNAAGTTAAGRRLYETLPDTYGVRETDAINYTADTRCSAVFASLKEEILELFRDRDPRRQVDRASSIRSQAAKQWEMLPTHFKLVTSLKECHLKPFERDFLVGTRLDYLHTLFLLDLVLSRHISEPNDSLLKVAMEMLSLVVEAIVLRDRLVAHYGLPAAGITSLAMLHPSVGKDTGPLLRSKILQDLSGLVAEVTTGAFIQAGQPNFALFTRATRTIQTLLNNLMGGEPSSEVEIAPQQARLDAEPVDEWDPWVNADIWDFEMNFWDNLAEHPLLQGWEHGI</sequence>
<gene>
    <name evidence="5" type="ORF">BP6252_14079</name>
</gene>
<feature type="compositionally biased region" description="Basic and acidic residues" evidence="3">
    <location>
        <begin position="50"/>
        <end position="60"/>
    </location>
</feature>
<keyword evidence="6" id="KW-1185">Reference proteome</keyword>
<dbReference type="AlphaFoldDB" id="A0A3D8Q590"/>
<dbReference type="EMBL" id="PDLM01000037">
    <property type="protein sequence ID" value="RDW56574.1"/>
    <property type="molecule type" value="Genomic_DNA"/>
</dbReference>
<dbReference type="PANTHER" id="PTHR31001">
    <property type="entry name" value="UNCHARACTERIZED TRANSCRIPTIONAL REGULATORY PROTEIN"/>
    <property type="match status" value="1"/>
</dbReference>
<dbReference type="PANTHER" id="PTHR31001:SF40">
    <property type="entry name" value="ZN(II)2CYS6 TRANSCRIPTION FACTOR (EUROFUNG)"/>
    <property type="match status" value="1"/>
</dbReference>
<dbReference type="PROSITE" id="PS00463">
    <property type="entry name" value="ZN2_CY6_FUNGAL_1"/>
    <property type="match status" value="1"/>
</dbReference>
<evidence type="ECO:0000259" key="4">
    <source>
        <dbReference type="PROSITE" id="PS50048"/>
    </source>
</evidence>
<dbReference type="GO" id="GO:0000981">
    <property type="term" value="F:DNA-binding transcription factor activity, RNA polymerase II-specific"/>
    <property type="evidence" value="ECO:0007669"/>
    <property type="project" value="InterPro"/>
</dbReference>
<dbReference type="GO" id="GO:0008270">
    <property type="term" value="F:zinc ion binding"/>
    <property type="evidence" value="ECO:0007669"/>
    <property type="project" value="InterPro"/>
</dbReference>
<dbReference type="CDD" id="cd00067">
    <property type="entry name" value="GAL4"/>
    <property type="match status" value="1"/>
</dbReference>
<dbReference type="Proteomes" id="UP000256645">
    <property type="component" value="Unassembled WGS sequence"/>
</dbReference>
<dbReference type="Pfam" id="PF00172">
    <property type="entry name" value="Zn_clus"/>
    <property type="match status" value="1"/>
</dbReference>
<feature type="domain" description="Zn(2)-C6 fungal-type" evidence="4">
    <location>
        <begin position="7"/>
        <end position="39"/>
    </location>
</feature>
<dbReference type="CDD" id="cd12148">
    <property type="entry name" value="fungal_TF_MHR"/>
    <property type="match status" value="1"/>
</dbReference>
<feature type="compositionally biased region" description="Polar residues" evidence="3">
    <location>
        <begin position="109"/>
        <end position="118"/>
    </location>
</feature>
<dbReference type="Gene3D" id="4.10.240.10">
    <property type="entry name" value="Zn(2)-C6 fungal-type DNA-binding domain"/>
    <property type="match status" value="1"/>
</dbReference>
<dbReference type="InterPro" id="IPR001138">
    <property type="entry name" value="Zn2Cys6_DnaBD"/>
</dbReference>
<dbReference type="InterPro" id="IPR036864">
    <property type="entry name" value="Zn2-C6_fun-type_DNA-bd_sf"/>
</dbReference>
<accession>A0A3D8Q590</accession>
<feature type="compositionally biased region" description="Low complexity" evidence="3">
    <location>
        <begin position="132"/>
        <end position="142"/>
    </location>
</feature>